<accession>A0A353JKK8</accession>
<dbReference type="Gene3D" id="3.30.2350.10">
    <property type="entry name" value="Pseudouridine synthase"/>
    <property type="match status" value="1"/>
</dbReference>
<dbReference type="GO" id="GO:0008033">
    <property type="term" value="P:tRNA processing"/>
    <property type="evidence" value="ECO:0007669"/>
    <property type="project" value="UniProtKB-KW"/>
</dbReference>
<dbReference type="InterPro" id="IPR006145">
    <property type="entry name" value="PsdUridine_synth_RsuA/RluA"/>
</dbReference>
<reference evidence="11 12" key="1">
    <citation type="journal article" date="2018" name="Nat. Biotechnol.">
        <title>A standardized bacterial taxonomy based on genome phylogeny substantially revises the tree of life.</title>
        <authorList>
            <person name="Parks D.H."/>
            <person name="Chuvochina M."/>
            <person name="Waite D.W."/>
            <person name="Rinke C."/>
            <person name="Skarshewski A."/>
            <person name="Chaumeil P.A."/>
            <person name="Hugenholtz P."/>
        </authorList>
    </citation>
    <scope>NUCLEOTIDE SEQUENCE [LARGE SCALE GENOMIC DNA]</scope>
    <source>
        <strain evidence="11">UBA11621</strain>
    </source>
</reference>
<name>A0A353JKK8_9ALTE</name>
<keyword evidence="1" id="KW-0819">tRNA processing</keyword>
<evidence type="ECO:0000313" key="11">
    <source>
        <dbReference type="EMBL" id="HBU52229.1"/>
    </source>
</evidence>
<evidence type="ECO:0000256" key="2">
    <source>
        <dbReference type="ARBA" id="ARBA00023235"/>
    </source>
</evidence>
<dbReference type="InterPro" id="IPR020103">
    <property type="entry name" value="PsdUridine_synth_cat_dom_sf"/>
</dbReference>
<dbReference type="GO" id="GO:0160149">
    <property type="term" value="F:tRNA pseudouridine(65) synthase activity"/>
    <property type="evidence" value="ECO:0007669"/>
    <property type="project" value="UniProtKB-EC"/>
</dbReference>
<protein>
    <recommendedName>
        <fullName evidence="6">tRNA pseudouridine synthase C</fullName>
        <ecNumber evidence="5">5.4.99.26</ecNumber>
    </recommendedName>
    <alternativeName>
        <fullName evidence="8">tRNA pseudouridine(65) synthase</fullName>
    </alternativeName>
    <alternativeName>
        <fullName evidence="9">tRNA pseudouridylate synthase C</fullName>
    </alternativeName>
    <alternativeName>
        <fullName evidence="7">tRNA-uridine isomerase C</fullName>
    </alternativeName>
</protein>
<feature type="domain" description="Pseudouridine synthase RsuA/RluA-like" evidence="10">
    <location>
        <begin position="31"/>
        <end position="189"/>
    </location>
</feature>
<keyword evidence="2" id="KW-0413">Isomerase</keyword>
<evidence type="ECO:0000256" key="9">
    <source>
        <dbReference type="ARBA" id="ARBA00043049"/>
    </source>
</evidence>
<dbReference type="EMBL" id="DONK01000200">
    <property type="protein sequence ID" value="HBU52229.1"/>
    <property type="molecule type" value="Genomic_DNA"/>
</dbReference>
<comment type="function">
    <text evidence="4">Responsible for synthesis of pseudouridine from uracil-65 in transfer RNAs.</text>
</comment>
<dbReference type="PROSITE" id="PS01129">
    <property type="entry name" value="PSI_RLU"/>
    <property type="match status" value="1"/>
</dbReference>
<dbReference type="EC" id="5.4.99.26" evidence="5"/>
<evidence type="ECO:0000259" key="10">
    <source>
        <dbReference type="Pfam" id="PF00849"/>
    </source>
</evidence>
<organism evidence="11 12">
    <name type="scientific">Alteromonas australica</name>
    <dbReference type="NCBI Taxonomy" id="589873"/>
    <lineage>
        <taxon>Bacteria</taxon>
        <taxon>Pseudomonadati</taxon>
        <taxon>Pseudomonadota</taxon>
        <taxon>Gammaproteobacteria</taxon>
        <taxon>Alteromonadales</taxon>
        <taxon>Alteromonadaceae</taxon>
        <taxon>Alteromonas/Salinimonas group</taxon>
        <taxon>Alteromonas</taxon>
    </lineage>
</organism>
<dbReference type="InterPro" id="IPR006224">
    <property type="entry name" value="PsdUridine_synth_RluA-like_CS"/>
</dbReference>
<sequence length="260" mass="30136">MNSDLSACLHTEGASDFFTQPPLSVLYQDEHIVAIDKPPGLLVHRSPIDKKETRFAVQTLRDQLGKHVFPAHRLDRPTSGVLLFTFDGKTAAKLGEQMMSKRVYKEYHAIVRGFMYGCGMVDYPLKYRFDKIADKHRRQQQAPQPASTFYQVRKRFELPYAVGKYQSARYSLVTLNPTTGRKHQLRRHLVHLRHPIIGDTTHGDGKQNKFVQREFNFHNLALSCTQMGFYHPVSGKWMTVSANMHTNMVNTLNRWREYEL</sequence>
<evidence type="ECO:0000256" key="4">
    <source>
        <dbReference type="ARBA" id="ARBA00037670"/>
    </source>
</evidence>
<evidence type="ECO:0000313" key="12">
    <source>
        <dbReference type="Proteomes" id="UP000264779"/>
    </source>
</evidence>
<dbReference type="GO" id="GO:0000455">
    <property type="term" value="P:enzyme-directed rRNA pseudouridine synthesis"/>
    <property type="evidence" value="ECO:0007669"/>
    <property type="project" value="TreeGrafter"/>
</dbReference>
<evidence type="ECO:0000256" key="7">
    <source>
        <dbReference type="ARBA" id="ARBA00041803"/>
    </source>
</evidence>
<gene>
    <name evidence="11" type="ORF">DEB45_13310</name>
</gene>
<dbReference type="AlphaFoldDB" id="A0A353JKK8"/>
<dbReference type="Proteomes" id="UP000264779">
    <property type="component" value="Unassembled WGS sequence"/>
</dbReference>
<evidence type="ECO:0000256" key="5">
    <source>
        <dbReference type="ARBA" id="ARBA00038943"/>
    </source>
</evidence>
<dbReference type="Pfam" id="PF00849">
    <property type="entry name" value="PseudoU_synth_2"/>
    <property type="match status" value="1"/>
</dbReference>
<comment type="catalytic activity">
    <reaction evidence="3">
        <text>uridine(65) in tRNA = pseudouridine(65) in tRNA</text>
        <dbReference type="Rhea" id="RHEA:42536"/>
        <dbReference type="Rhea" id="RHEA-COMP:10103"/>
        <dbReference type="Rhea" id="RHEA-COMP:10104"/>
        <dbReference type="ChEBI" id="CHEBI:65314"/>
        <dbReference type="ChEBI" id="CHEBI:65315"/>
        <dbReference type="EC" id="5.4.99.26"/>
    </reaction>
</comment>
<evidence type="ECO:0000256" key="1">
    <source>
        <dbReference type="ARBA" id="ARBA00022694"/>
    </source>
</evidence>
<proteinExistence type="predicted"/>
<evidence type="ECO:0000256" key="8">
    <source>
        <dbReference type="ARBA" id="ARBA00041975"/>
    </source>
</evidence>
<evidence type="ECO:0000256" key="3">
    <source>
        <dbReference type="ARBA" id="ARBA00036607"/>
    </source>
</evidence>
<evidence type="ECO:0000256" key="6">
    <source>
        <dbReference type="ARBA" id="ARBA00040675"/>
    </source>
</evidence>
<dbReference type="PANTHER" id="PTHR21600">
    <property type="entry name" value="MITOCHONDRIAL RNA PSEUDOURIDINE SYNTHASE"/>
    <property type="match status" value="1"/>
</dbReference>
<dbReference type="PANTHER" id="PTHR21600:SF56">
    <property type="entry name" value="TRNA PSEUDOURIDINE SYNTHASE C"/>
    <property type="match status" value="1"/>
</dbReference>
<dbReference type="RefSeq" id="WP_272964972.1">
    <property type="nucleotide sequence ID" value="NZ_CAJXAX010000007.1"/>
</dbReference>
<comment type="caution">
    <text evidence="11">The sequence shown here is derived from an EMBL/GenBank/DDBJ whole genome shotgun (WGS) entry which is preliminary data.</text>
</comment>
<dbReference type="GO" id="GO:0003723">
    <property type="term" value="F:RNA binding"/>
    <property type="evidence" value="ECO:0007669"/>
    <property type="project" value="InterPro"/>
</dbReference>
<dbReference type="SUPFAM" id="SSF55120">
    <property type="entry name" value="Pseudouridine synthase"/>
    <property type="match status" value="1"/>
</dbReference>
<dbReference type="InterPro" id="IPR050188">
    <property type="entry name" value="RluA_PseudoU_synthase"/>
</dbReference>